<dbReference type="CDD" id="cd05304">
    <property type="entry name" value="Rubrum_tdh"/>
    <property type="match status" value="1"/>
</dbReference>
<accession>A0ABM7V8B0</accession>
<evidence type="ECO:0000256" key="2">
    <source>
        <dbReference type="ARBA" id="ARBA00005689"/>
    </source>
</evidence>
<keyword evidence="7" id="KW-0520">NAD</keyword>
<evidence type="ECO:0000256" key="5">
    <source>
        <dbReference type="ARBA" id="ARBA00022857"/>
    </source>
</evidence>
<dbReference type="PROSITE" id="PS00837">
    <property type="entry name" value="ALADH_PNT_2"/>
    <property type="match status" value="1"/>
</dbReference>
<keyword evidence="4" id="KW-0547">Nucleotide-binding</keyword>
<comment type="similarity">
    <text evidence="2">Belongs to the AlaDH/PNT family.</text>
</comment>
<dbReference type="Proteomes" id="UP001320209">
    <property type="component" value="Chromosome"/>
</dbReference>
<proteinExistence type="inferred from homology"/>
<evidence type="ECO:0000256" key="1">
    <source>
        <dbReference type="ARBA" id="ARBA00003943"/>
    </source>
</evidence>
<dbReference type="SUPFAM" id="SSF51735">
    <property type="entry name" value="NAD(P)-binding Rossmann-fold domains"/>
    <property type="match status" value="1"/>
</dbReference>
<name>A0ABM7V8B0_9PROT</name>
<dbReference type="InterPro" id="IPR008143">
    <property type="entry name" value="Ala_DH/PNT_CS2"/>
</dbReference>
<protein>
    <recommendedName>
        <fullName evidence="3">proton-translocating NAD(P)(+) transhydrogenase</fullName>
        <ecNumber evidence="3">7.1.1.1</ecNumber>
    </recommendedName>
</protein>
<dbReference type="PANTHER" id="PTHR10160">
    <property type="entry name" value="NAD(P) TRANSHYDROGENASE"/>
    <property type="match status" value="1"/>
</dbReference>
<feature type="region of interest" description="Disordered" evidence="9">
    <location>
        <begin position="211"/>
        <end position="232"/>
    </location>
</feature>
<feature type="domain" description="Alanine dehydrogenase/pyridine nucleotide transhydrogenase NAD(H)-binding" evidence="10">
    <location>
        <begin position="146"/>
        <end position="321"/>
    </location>
</feature>
<dbReference type="PANTHER" id="PTHR10160:SF19">
    <property type="entry name" value="PROTON-TRANSLOCATING NAD(P)(+) TRANSHYDROGENASE"/>
    <property type="match status" value="1"/>
</dbReference>
<dbReference type="Gene3D" id="3.40.50.720">
    <property type="entry name" value="NAD(P)-binding Rossmann-like Domain"/>
    <property type="match status" value="2"/>
</dbReference>
<evidence type="ECO:0000313" key="13">
    <source>
        <dbReference type="Proteomes" id="UP001320209"/>
    </source>
</evidence>
<dbReference type="EC" id="7.1.1.1" evidence="3"/>
<dbReference type="SMART" id="SM01003">
    <property type="entry name" value="AlaDh_PNT_N"/>
    <property type="match status" value="1"/>
</dbReference>
<dbReference type="Pfam" id="PF05222">
    <property type="entry name" value="AlaDh_PNT_N"/>
    <property type="match status" value="1"/>
</dbReference>
<gene>
    <name evidence="12" type="primary">pntA</name>
    <name evidence="12" type="ORF">HYD_1430</name>
</gene>
<comment type="function">
    <text evidence="1">The transhydrogenation between NADH and NADP is coupled to respiration and ATP hydrolysis and functions as a proton pump across the membrane.</text>
</comment>
<evidence type="ECO:0000256" key="6">
    <source>
        <dbReference type="ARBA" id="ARBA00022967"/>
    </source>
</evidence>
<reference evidence="12" key="1">
    <citation type="submission" date="2021-10" db="EMBL/GenBank/DDBJ databases">
        <title>Genome Sequence of The Candidatus Hydrogeosomobacter endosymbioticus, an Intracellular Bacterial Symbiont of the Anaerobic Ciliate GW7.</title>
        <authorList>
            <person name="Shiohama Y."/>
            <person name="Shinzato N."/>
        </authorList>
    </citation>
    <scope>NUCLEOTIDE SEQUENCE [LARGE SCALE GENOMIC DNA]</scope>
    <source>
        <strain evidence="12">200920</strain>
    </source>
</reference>
<organism evidence="12 13">
    <name type="scientific">Candidatus Hydrogenosomobacter endosymbioticus</name>
    <dbReference type="NCBI Taxonomy" id="2558174"/>
    <lineage>
        <taxon>Bacteria</taxon>
        <taxon>Pseudomonadati</taxon>
        <taxon>Pseudomonadota</taxon>
        <taxon>Alphaproteobacteria</taxon>
        <taxon>Holosporales</taxon>
        <taxon>Holosporaceae</taxon>
        <taxon>Candidatus Hydrogenosomobacter</taxon>
    </lineage>
</organism>
<evidence type="ECO:0000256" key="9">
    <source>
        <dbReference type="SAM" id="MobiDB-lite"/>
    </source>
</evidence>
<evidence type="ECO:0000259" key="10">
    <source>
        <dbReference type="SMART" id="SM01002"/>
    </source>
</evidence>
<dbReference type="RefSeq" id="WP_236865339.1">
    <property type="nucleotide sequence ID" value="NZ_AP025225.1"/>
</dbReference>
<keyword evidence="13" id="KW-1185">Reference proteome</keyword>
<keyword evidence="5" id="KW-0521">NADP</keyword>
<dbReference type="EMBL" id="AP025225">
    <property type="protein sequence ID" value="BDB96010.1"/>
    <property type="molecule type" value="Genomic_DNA"/>
</dbReference>
<evidence type="ECO:0000259" key="11">
    <source>
        <dbReference type="SMART" id="SM01003"/>
    </source>
</evidence>
<dbReference type="SMART" id="SM01002">
    <property type="entry name" value="AlaDh_PNT_C"/>
    <property type="match status" value="1"/>
</dbReference>
<evidence type="ECO:0000256" key="8">
    <source>
        <dbReference type="ARBA" id="ARBA00048202"/>
    </source>
</evidence>
<sequence length="371" mass="39965">MKVFVPRTSPEEDHRIALTPDIAKRFVDGGAHVYIERGAGEKSFFSDDEYSSAGAHCVDSDRIYSDSGIFLLVGAHNDDMVSRIPKDSCIVGMLGGSACKFSSLLRKNGVSAFSLELLPRISRAQSMDVLSSQNNLYGYAAVLLATYHIRKVFPVFMTSAGSTRGVRVLVLGAGVAGLQAIATAKRLGANVFAFDVRSSAKEQVESVGGKFVSVDPDSESSESSSGYASEMSEEYRSKQRSSIASAAKNSDIVICSALIPGKEPPLLIDKSIISEMKKGSVIIDIASDRAYEVNANDTMRGNCELSKKGRSLSVDGVTVVGPEYGLNAVSKDASSMYSRNLFEFVKLLNGGDDIRKYRLDDELLESTLISR</sequence>
<dbReference type="SUPFAM" id="SSF52283">
    <property type="entry name" value="Formate/glycerate dehydrogenase catalytic domain-like"/>
    <property type="match status" value="1"/>
</dbReference>
<dbReference type="Pfam" id="PF01262">
    <property type="entry name" value="AlaDh_PNT_C"/>
    <property type="match status" value="1"/>
</dbReference>
<dbReference type="InterPro" id="IPR007886">
    <property type="entry name" value="AlaDH/PNT_N"/>
</dbReference>
<comment type="catalytic activity">
    <reaction evidence="8">
        <text>NAD(+) + NADPH + H(+)(in) = NADH + NADP(+) + H(+)(out)</text>
        <dbReference type="Rhea" id="RHEA:47992"/>
        <dbReference type="ChEBI" id="CHEBI:15378"/>
        <dbReference type="ChEBI" id="CHEBI:57540"/>
        <dbReference type="ChEBI" id="CHEBI:57783"/>
        <dbReference type="ChEBI" id="CHEBI:57945"/>
        <dbReference type="ChEBI" id="CHEBI:58349"/>
        <dbReference type="EC" id="7.1.1.1"/>
    </reaction>
</comment>
<evidence type="ECO:0000313" key="12">
    <source>
        <dbReference type="EMBL" id="BDB96010.1"/>
    </source>
</evidence>
<evidence type="ECO:0000256" key="7">
    <source>
        <dbReference type="ARBA" id="ARBA00023027"/>
    </source>
</evidence>
<dbReference type="InterPro" id="IPR007698">
    <property type="entry name" value="AlaDH/PNT_NAD(H)-bd"/>
</dbReference>
<feature type="domain" description="Alanine dehydrogenase/pyridine nucleotide transhydrogenase N-terminal" evidence="11">
    <location>
        <begin position="4"/>
        <end position="137"/>
    </location>
</feature>
<feature type="compositionally biased region" description="Low complexity" evidence="9">
    <location>
        <begin position="221"/>
        <end position="230"/>
    </location>
</feature>
<dbReference type="InterPro" id="IPR036291">
    <property type="entry name" value="NAD(P)-bd_dom_sf"/>
</dbReference>
<evidence type="ECO:0000256" key="3">
    <source>
        <dbReference type="ARBA" id="ARBA00012943"/>
    </source>
</evidence>
<evidence type="ECO:0000256" key="4">
    <source>
        <dbReference type="ARBA" id="ARBA00022741"/>
    </source>
</evidence>
<keyword evidence="6" id="KW-1278">Translocase</keyword>